<dbReference type="GO" id="GO:0031625">
    <property type="term" value="F:ubiquitin protein ligase binding"/>
    <property type="evidence" value="ECO:0007669"/>
    <property type="project" value="InterPro"/>
</dbReference>
<protein>
    <recommendedName>
        <fullName evidence="2">Cullin N-terminal domain-containing protein</fullName>
    </recommendedName>
</protein>
<evidence type="ECO:0000259" key="2">
    <source>
        <dbReference type="Pfam" id="PF00888"/>
    </source>
</evidence>
<dbReference type="SUPFAM" id="SSF74788">
    <property type="entry name" value="Cullin repeat-like"/>
    <property type="match status" value="1"/>
</dbReference>
<organism evidence="3 4">
    <name type="scientific">Corchorus olitorius</name>
    <dbReference type="NCBI Taxonomy" id="93759"/>
    <lineage>
        <taxon>Eukaryota</taxon>
        <taxon>Viridiplantae</taxon>
        <taxon>Streptophyta</taxon>
        <taxon>Embryophyta</taxon>
        <taxon>Tracheophyta</taxon>
        <taxon>Spermatophyta</taxon>
        <taxon>Magnoliopsida</taxon>
        <taxon>eudicotyledons</taxon>
        <taxon>Gunneridae</taxon>
        <taxon>Pentapetalae</taxon>
        <taxon>rosids</taxon>
        <taxon>malvids</taxon>
        <taxon>Malvales</taxon>
        <taxon>Malvaceae</taxon>
        <taxon>Grewioideae</taxon>
        <taxon>Apeibeae</taxon>
        <taxon>Corchorus</taxon>
    </lineage>
</organism>
<name>A0A1R3HF30_9ROSI</name>
<dbReference type="GO" id="GO:0006511">
    <property type="term" value="P:ubiquitin-dependent protein catabolic process"/>
    <property type="evidence" value="ECO:0007669"/>
    <property type="project" value="InterPro"/>
</dbReference>
<dbReference type="OrthoDB" id="27073at2759"/>
<dbReference type="InterPro" id="IPR045093">
    <property type="entry name" value="Cullin"/>
</dbReference>
<dbReference type="AlphaFoldDB" id="A0A1R3HF30"/>
<sequence>MPKFIEWEEGWGCMEHGIEKLIWILEGLPEPQFTPEEYINLYTIICSQNGTHDYSQLLYDKYQEVFKNYIDESVLPSIRNKYNEFMLRELVKQWANHQVMNRWLSRFFNYLDRYFIARRSLPTLLEVGKNCFRDWVYKVVHEKVREAVYLLELVEPAAFGLSLYHIVFC</sequence>
<comment type="similarity">
    <text evidence="1">Belongs to the cullin family.</text>
</comment>
<evidence type="ECO:0000256" key="1">
    <source>
        <dbReference type="ARBA" id="ARBA00006019"/>
    </source>
</evidence>
<dbReference type="InterPro" id="IPR001373">
    <property type="entry name" value="Cullin_N"/>
</dbReference>
<dbReference type="STRING" id="93759.A0A1R3HF30"/>
<dbReference type="Gene3D" id="1.20.1310.10">
    <property type="entry name" value="Cullin Repeats"/>
    <property type="match status" value="1"/>
</dbReference>
<gene>
    <name evidence="3" type="ORF">COLO4_29351</name>
</gene>
<dbReference type="FunFam" id="1.20.1310.10:FF:000021">
    <property type="entry name" value="Cullin-1, putative"/>
    <property type="match status" value="1"/>
</dbReference>
<proteinExistence type="inferred from homology"/>
<feature type="domain" description="Cullin N-terminal" evidence="2">
    <location>
        <begin position="32"/>
        <end position="148"/>
    </location>
</feature>
<dbReference type="Proteomes" id="UP000187203">
    <property type="component" value="Unassembled WGS sequence"/>
</dbReference>
<reference evidence="4" key="1">
    <citation type="submission" date="2013-09" db="EMBL/GenBank/DDBJ databases">
        <title>Corchorus olitorius genome sequencing.</title>
        <authorList>
            <person name="Alam M."/>
            <person name="Haque M.S."/>
            <person name="Islam M.S."/>
            <person name="Emdad E.M."/>
            <person name="Islam M.M."/>
            <person name="Ahmed B."/>
            <person name="Halim A."/>
            <person name="Hossen Q.M.M."/>
            <person name="Hossain M.Z."/>
            <person name="Ahmed R."/>
            <person name="Khan M.M."/>
            <person name="Islam R."/>
            <person name="Rashid M.M."/>
            <person name="Khan S.A."/>
            <person name="Rahman M.S."/>
            <person name="Alam M."/>
            <person name="Yahiya A.S."/>
            <person name="Khan M.S."/>
            <person name="Azam M.S."/>
            <person name="Haque T."/>
            <person name="Lashkar M.Z.H."/>
            <person name="Akhand A.I."/>
            <person name="Morshed G."/>
            <person name="Roy S."/>
            <person name="Uddin K.S."/>
            <person name="Rabeya T."/>
            <person name="Hossain A.S."/>
            <person name="Chowdhury A."/>
            <person name="Snigdha A.R."/>
            <person name="Mortoza M.S."/>
            <person name="Matin S.A."/>
            <person name="Hoque S.M.E."/>
            <person name="Islam M.K."/>
            <person name="Roy D.K."/>
            <person name="Haider R."/>
            <person name="Moosa M.M."/>
            <person name="Elias S.M."/>
            <person name="Hasan A.M."/>
            <person name="Jahan S."/>
            <person name="Shafiuddin M."/>
            <person name="Mahmood N."/>
            <person name="Shommy N.S."/>
        </authorList>
    </citation>
    <scope>NUCLEOTIDE SEQUENCE [LARGE SCALE GENOMIC DNA]</scope>
    <source>
        <strain evidence="4">cv. O-4</strain>
    </source>
</reference>
<evidence type="ECO:0000313" key="4">
    <source>
        <dbReference type="Proteomes" id="UP000187203"/>
    </source>
</evidence>
<evidence type="ECO:0000313" key="3">
    <source>
        <dbReference type="EMBL" id="OMO68912.1"/>
    </source>
</evidence>
<comment type="caution">
    <text evidence="3">The sequence shown here is derived from an EMBL/GenBank/DDBJ whole genome shotgun (WGS) entry which is preliminary data.</text>
</comment>
<dbReference type="PANTHER" id="PTHR11932">
    <property type="entry name" value="CULLIN"/>
    <property type="match status" value="1"/>
</dbReference>
<accession>A0A1R3HF30</accession>
<keyword evidence="4" id="KW-1185">Reference proteome</keyword>
<dbReference type="Pfam" id="PF00888">
    <property type="entry name" value="Cullin"/>
    <property type="match status" value="1"/>
</dbReference>
<dbReference type="InterPro" id="IPR016159">
    <property type="entry name" value="Cullin_repeat-like_dom_sf"/>
</dbReference>
<dbReference type="EMBL" id="AWUE01020331">
    <property type="protein sequence ID" value="OMO68912.1"/>
    <property type="molecule type" value="Genomic_DNA"/>
</dbReference>